<keyword evidence="6" id="KW-0418">Kinase</keyword>
<evidence type="ECO:0000259" key="11">
    <source>
        <dbReference type="Pfam" id="PF07730"/>
    </source>
</evidence>
<evidence type="ECO:0000256" key="2">
    <source>
        <dbReference type="ARBA" id="ARBA00012438"/>
    </source>
</evidence>
<dbReference type="PANTHER" id="PTHR24421">
    <property type="entry name" value="NITRATE/NITRITE SENSOR PROTEIN NARX-RELATED"/>
    <property type="match status" value="1"/>
</dbReference>
<evidence type="ECO:0000256" key="3">
    <source>
        <dbReference type="ARBA" id="ARBA00022553"/>
    </source>
</evidence>
<dbReference type="Gene3D" id="1.20.5.1930">
    <property type="match status" value="1"/>
</dbReference>
<evidence type="ECO:0000259" key="10">
    <source>
        <dbReference type="Pfam" id="PF02518"/>
    </source>
</evidence>
<evidence type="ECO:0000256" key="7">
    <source>
        <dbReference type="ARBA" id="ARBA00022840"/>
    </source>
</evidence>
<reference evidence="12 13" key="1">
    <citation type="journal article" date="2019" name="Int. J. Syst. Evol. Microbiol.">
        <title>The Global Catalogue of Microorganisms (GCM) 10K type strain sequencing project: providing services to taxonomists for standard genome sequencing and annotation.</title>
        <authorList>
            <consortium name="The Broad Institute Genomics Platform"/>
            <consortium name="The Broad Institute Genome Sequencing Center for Infectious Disease"/>
            <person name="Wu L."/>
            <person name="Ma J."/>
        </authorList>
    </citation>
    <scope>NUCLEOTIDE SEQUENCE [LARGE SCALE GENOMIC DNA]</scope>
    <source>
        <strain evidence="12 13">JCM 3272</strain>
    </source>
</reference>
<keyword evidence="3" id="KW-0597">Phosphoprotein</keyword>
<dbReference type="EC" id="2.7.13.3" evidence="2"/>
<feature type="transmembrane region" description="Helical" evidence="9">
    <location>
        <begin position="41"/>
        <end position="61"/>
    </location>
</feature>
<dbReference type="InterPro" id="IPR003594">
    <property type="entry name" value="HATPase_dom"/>
</dbReference>
<dbReference type="SUPFAM" id="SSF55874">
    <property type="entry name" value="ATPase domain of HSP90 chaperone/DNA topoisomerase II/histidine kinase"/>
    <property type="match status" value="1"/>
</dbReference>
<keyword evidence="4" id="KW-0808">Transferase</keyword>
<keyword evidence="8" id="KW-0902">Two-component regulatory system</keyword>
<sequence length="441" mass="46451">MAGKPVCHTDPVSTATISQRLRRAAAGLRRGAVEPPARSRWAFIADAILAVALAGGAFLGFTTRTQGGPTMTSTGAPIPPPPGRLPDEVPYFGSMPWQQAVLWGLLTALSTLPLAARRRYPLAVFWVVGLASQAYHLAPGFDPTFTFAACVVAAYGAVMYSPYRVPAVISVALGGLMFVLHRANLPIGQPSLMLILVLVPVALAANAVHGMRQRVRAAEAQRETEAALAVQHERARIAQELHDVVTHNVSVMVIQAAAARRVLATAPDKVDQALFAIESGGRAAMSELRHVMGLLSMSGDEPDQAGPEDLLPSPGLDLLPELVERVRTSGTAVELTVAGTPRPLPPGIDLAAYRVVQEALTNAVKHADGARVRVDIEHRAEAIRLRITDSGGRPGPSAPAGNGRGLIGLRERLAVYGGTLDNGPLPAGGYQVLATIPLERA</sequence>
<organism evidence="12 13">
    <name type="scientific">Dactylosporangium salmoneum</name>
    <dbReference type="NCBI Taxonomy" id="53361"/>
    <lineage>
        <taxon>Bacteria</taxon>
        <taxon>Bacillati</taxon>
        <taxon>Actinomycetota</taxon>
        <taxon>Actinomycetes</taxon>
        <taxon>Micromonosporales</taxon>
        <taxon>Micromonosporaceae</taxon>
        <taxon>Dactylosporangium</taxon>
    </lineage>
</organism>
<evidence type="ECO:0000256" key="4">
    <source>
        <dbReference type="ARBA" id="ARBA00022679"/>
    </source>
</evidence>
<evidence type="ECO:0000256" key="6">
    <source>
        <dbReference type="ARBA" id="ARBA00022777"/>
    </source>
</evidence>
<keyword evidence="9" id="KW-0472">Membrane</keyword>
<evidence type="ECO:0000313" key="12">
    <source>
        <dbReference type="EMBL" id="GAA2350426.1"/>
    </source>
</evidence>
<evidence type="ECO:0000256" key="1">
    <source>
        <dbReference type="ARBA" id="ARBA00000085"/>
    </source>
</evidence>
<keyword evidence="13" id="KW-1185">Reference proteome</keyword>
<dbReference type="EMBL" id="BAAARV010000029">
    <property type="protein sequence ID" value="GAA2350426.1"/>
    <property type="molecule type" value="Genomic_DNA"/>
</dbReference>
<evidence type="ECO:0000313" key="13">
    <source>
        <dbReference type="Proteomes" id="UP001501444"/>
    </source>
</evidence>
<name>A0ABN3GFY9_9ACTN</name>
<feature type="domain" description="Signal transduction histidine kinase subgroup 3 dimerisation and phosphoacceptor" evidence="11">
    <location>
        <begin position="233"/>
        <end position="295"/>
    </location>
</feature>
<gene>
    <name evidence="12" type="ORF">GCM10010170_039990</name>
</gene>
<feature type="transmembrane region" description="Helical" evidence="9">
    <location>
        <begin position="191"/>
        <end position="208"/>
    </location>
</feature>
<dbReference type="Pfam" id="PF07730">
    <property type="entry name" value="HisKA_3"/>
    <property type="match status" value="1"/>
</dbReference>
<comment type="caution">
    <text evidence="12">The sequence shown here is derived from an EMBL/GenBank/DDBJ whole genome shotgun (WGS) entry which is preliminary data.</text>
</comment>
<dbReference type="CDD" id="cd16917">
    <property type="entry name" value="HATPase_UhpB-NarQ-NarX-like"/>
    <property type="match status" value="1"/>
</dbReference>
<dbReference type="Pfam" id="PF02518">
    <property type="entry name" value="HATPase_c"/>
    <property type="match status" value="1"/>
</dbReference>
<dbReference type="InterPro" id="IPR050482">
    <property type="entry name" value="Sensor_HK_TwoCompSys"/>
</dbReference>
<dbReference type="InterPro" id="IPR011712">
    <property type="entry name" value="Sig_transdc_His_kin_sub3_dim/P"/>
</dbReference>
<keyword evidence="9" id="KW-0812">Transmembrane</keyword>
<keyword evidence="5" id="KW-0547">Nucleotide-binding</keyword>
<feature type="transmembrane region" description="Helical" evidence="9">
    <location>
        <begin position="144"/>
        <end position="160"/>
    </location>
</feature>
<keyword evidence="9" id="KW-1133">Transmembrane helix</keyword>
<proteinExistence type="predicted"/>
<dbReference type="Proteomes" id="UP001501444">
    <property type="component" value="Unassembled WGS sequence"/>
</dbReference>
<feature type="domain" description="Histidine kinase/HSP90-like ATPase" evidence="10">
    <location>
        <begin position="351"/>
        <end position="439"/>
    </location>
</feature>
<dbReference type="Gene3D" id="3.30.565.10">
    <property type="entry name" value="Histidine kinase-like ATPase, C-terminal domain"/>
    <property type="match status" value="1"/>
</dbReference>
<protein>
    <recommendedName>
        <fullName evidence="2">histidine kinase</fullName>
        <ecNumber evidence="2">2.7.13.3</ecNumber>
    </recommendedName>
</protein>
<accession>A0ABN3GFY9</accession>
<evidence type="ECO:0000256" key="8">
    <source>
        <dbReference type="ARBA" id="ARBA00023012"/>
    </source>
</evidence>
<evidence type="ECO:0000256" key="5">
    <source>
        <dbReference type="ARBA" id="ARBA00022741"/>
    </source>
</evidence>
<dbReference type="InterPro" id="IPR036890">
    <property type="entry name" value="HATPase_C_sf"/>
</dbReference>
<comment type="catalytic activity">
    <reaction evidence="1">
        <text>ATP + protein L-histidine = ADP + protein N-phospho-L-histidine.</text>
        <dbReference type="EC" id="2.7.13.3"/>
    </reaction>
</comment>
<feature type="transmembrane region" description="Helical" evidence="9">
    <location>
        <begin position="97"/>
        <end position="115"/>
    </location>
</feature>
<dbReference type="PANTHER" id="PTHR24421:SF10">
    <property type="entry name" value="NITRATE_NITRITE SENSOR PROTEIN NARQ"/>
    <property type="match status" value="1"/>
</dbReference>
<evidence type="ECO:0000256" key="9">
    <source>
        <dbReference type="SAM" id="Phobius"/>
    </source>
</evidence>
<keyword evidence="7" id="KW-0067">ATP-binding</keyword>